<accession>A0A6A6QG42</accession>
<reference evidence="1" key="1">
    <citation type="journal article" date="2020" name="Stud. Mycol.">
        <title>101 Dothideomycetes genomes: a test case for predicting lifestyles and emergence of pathogens.</title>
        <authorList>
            <person name="Haridas S."/>
            <person name="Albert R."/>
            <person name="Binder M."/>
            <person name="Bloem J."/>
            <person name="Labutti K."/>
            <person name="Salamov A."/>
            <person name="Andreopoulos B."/>
            <person name="Baker S."/>
            <person name="Barry K."/>
            <person name="Bills G."/>
            <person name="Bluhm B."/>
            <person name="Cannon C."/>
            <person name="Castanera R."/>
            <person name="Culley D."/>
            <person name="Daum C."/>
            <person name="Ezra D."/>
            <person name="Gonzalez J."/>
            <person name="Henrissat B."/>
            <person name="Kuo A."/>
            <person name="Liang C."/>
            <person name="Lipzen A."/>
            <person name="Lutzoni F."/>
            <person name="Magnuson J."/>
            <person name="Mondo S."/>
            <person name="Nolan M."/>
            <person name="Ohm R."/>
            <person name="Pangilinan J."/>
            <person name="Park H.-J."/>
            <person name="Ramirez L."/>
            <person name="Alfaro M."/>
            <person name="Sun H."/>
            <person name="Tritt A."/>
            <person name="Yoshinaga Y."/>
            <person name="Zwiers L.-H."/>
            <person name="Turgeon B."/>
            <person name="Goodwin S."/>
            <person name="Spatafora J."/>
            <person name="Crous P."/>
            <person name="Grigoriev I."/>
        </authorList>
    </citation>
    <scope>NUCLEOTIDE SEQUENCE</scope>
    <source>
        <strain evidence="1">CBS 269.34</strain>
    </source>
</reference>
<organism evidence="1 2">
    <name type="scientific">Lophium mytilinum</name>
    <dbReference type="NCBI Taxonomy" id="390894"/>
    <lineage>
        <taxon>Eukaryota</taxon>
        <taxon>Fungi</taxon>
        <taxon>Dikarya</taxon>
        <taxon>Ascomycota</taxon>
        <taxon>Pezizomycotina</taxon>
        <taxon>Dothideomycetes</taxon>
        <taxon>Pleosporomycetidae</taxon>
        <taxon>Mytilinidiales</taxon>
        <taxon>Mytilinidiaceae</taxon>
        <taxon>Lophium</taxon>
    </lineage>
</organism>
<evidence type="ECO:0000313" key="2">
    <source>
        <dbReference type="Proteomes" id="UP000799750"/>
    </source>
</evidence>
<dbReference type="Proteomes" id="UP000799750">
    <property type="component" value="Unassembled WGS sequence"/>
</dbReference>
<dbReference type="OrthoDB" id="3771718at2759"/>
<keyword evidence="2" id="KW-1185">Reference proteome</keyword>
<proteinExistence type="predicted"/>
<protein>
    <submittedName>
        <fullName evidence="1">Uncharacterized protein</fullName>
    </submittedName>
</protein>
<name>A0A6A6QG42_9PEZI</name>
<dbReference type="AlphaFoldDB" id="A0A6A6QG42"/>
<sequence length="121" mass="13145">MARAFSAFSKLNPLQPDAALSVAPRSETEPRASKTHTYFAVARDPTNVTETTEIKTFLDAIVVGKDKFVNEVKLDTVRDWGHLTLDEAGLKAVKNYEGINGVQKETALTRNGALPTAKEAA</sequence>
<dbReference type="EMBL" id="MU004195">
    <property type="protein sequence ID" value="KAF2491378.1"/>
    <property type="molecule type" value="Genomic_DNA"/>
</dbReference>
<gene>
    <name evidence="1" type="ORF">BU16DRAFT_565082</name>
</gene>
<evidence type="ECO:0000313" key="1">
    <source>
        <dbReference type="EMBL" id="KAF2491378.1"/>
    </source>
</evidence>